<dbReference type="OrthoDB" id="7187796at2"/>
<protein>
    <submittedName>
        <fullName evidence="2">YVTN beta-propeller repeat-containing protein</fullName>
    </submittedName>
</protein>
<dbReference type="PANTHER" id="PTHR47197:SF3">
    <property type="entry name" value="DIHYDRO-HEME D1 DEHYDROGENASE"/>
    <property type="match status" value="1"/>
</dbReference>
<dbReference type="AlphaFoldDB" id="A0A2U3KYM1"/>
<reference evidence="3" key="1">
    <citation type="submission" date="2018-02" db="EMBL/GenBank/DDBJ databases">
        <authorList>
            <person name="Hausmann B."/>
        </authorList>
    </citation>
    <scope>NUCLEOTIDE SEQUENCE [LARGE SCALE GENOMIC DNA]</scope>
    <source>
        <strain evidence="3">Peat soil MAG SbA1</strain>
    </source>
</reference>
<dbReference type="InterPro" id="IPR011048">
    <property type="entry name" value="Haem_d1_sf"/>
</dbReference>
<dbReference type="PANTHER" id="PTHR47197">
    <property type="entry name" value="PROTEIN NIRF"/>
    <property type="match status" value="1"/>
</dbReference>
<sequence>MKTKCWACLIILMVLSMAVLALAAAGPGYHVIQTYKVGGEGWWDYLTADSDARRVFISRGTQVMVLDADSGKTVGDIPDTPGVHGIALAPELGRGFTSNGREGTVSIFDIKTLATSSKVKVGDNPDAILYDPATKRVFTFNGRSQDSTVIDAASGKVLGTIKLDGKPEFAASDAKGTIYVNIEDKSELVAIDPNKLEVKAKWPLAPCTEPSGLSIDRKNRRLFVGCDNKMMAVVDADSGKVLATPAIGEGVDATTFDPETGLAFASCGEGVLTVVKEESPDKFSVAENVPTRRGARTLALDAKTHNIFVVTADFGPRPEATADNPHPRPAMLPDSFVVLVVGK</sequence>
<feature type="chain" id="PRO_5015737921" evidence="1">
    <location>
        <begin position="24"/>
        <end position="343"/>
    </location>
</feature>
<dbReference type="Proteomes" id="UP000238701">
    <property type="component" value="Unassembled WGS sequence"/>
</dbReference>
<dbReference type="EMBL" id="OMOD01000150">
    <property type="protein sequence ID" value="SPF44700.1"/>
    <property type="molecule type" value="Genomic_DNA"/>
</dbReference>
<keyword evidence="1" id="KW-0732">Signal</keyword>
<gene>
    <name evidence="2" type="ORF">SBA1_550065</name>
</gene>
<dbReference type="SUPFAM" id="SSF51004">
    <property type="entry name" value="C-terminal (heme d1) domain of cytochrome cd1-nitrite reductase"/>
    <property type="match status" value="1"/>
</dbReference>
<evidence type="ECO:0000313" key="2">
    <source>
        <dbReference type="EMBL" id="SPF44700.1"/>
    </source>
</evidence>
<dbReference type="InterPro" id="IPR051200">
    <property type="entry name" value="Host-pathogen_enzymatic-act"/>
</dbReference>
<proteinExistence type="predicted"/>
<organism evidence="2 3">
    <name type="scientific">Candidatus Sulfotelmatobacter kueseliae</name>
    <dbReference type="NCBI Taxonomy" id="2042962"/>
    <lineage>
        <taxon>Bacteria</taxon>
        <taxon>Pseudomonadati</taxon>
        <taxon>Acidobacteriota</taxon>
        <taxon>Terriglobia</taxon>
        <taxon>Terriglobales</taxon>
        <taxon>Candidatus Korobacteraceae</taxon>
        <taxon>Candidatus Sulfotelmatobacter</taxon>
    </lineage>
</organism>
<evidence type="ECO:0000256" key="1">
    <source>
        <dbReference type="SAM" id="SignalP"/>
    </source>
</evidence>
<feature type="signal peptide" evidence="1">
    <location>
        <begin position="1"/>
        <end position="23"/>
    </location>
</feature>
<name>A0A2U3KYM1_9BACT</name>
<evidence type="ECO:0000313" key="3">
    <source>
        <dbReference type="Proteomes" id="UP000238701"/>
    </source>
</evidence>
<dbReference type="Gene3D" id="2.130.10.10">
    <property type="entry name" value="YVTN repeat-like/Quinoprotein amine dehydrogenase"/>
    <property type="match status" value="2"/>
</dbReference>
<dbReference type="InterPro" id="IPR015943">
    <property type="entry name" value="WD40/YVTN_repeat-like_dom_sf"/>
</dbReference>
<accession>A0A2U3KYM1</accession>